<dbReference type="EMBL" id="CP042905">
    <property type="protein sequence ID" value="QEE16725.1"/>
    <property type="molecule type" value="Genomic_DNA"/>
</dbReference>
<gene>
    <name evidence="3" type="ORF">DSAG12_02555</name>
</gene>
<feature type="transmembrane region" description="Helical" evidence="1">
    <location>
        <begin position="121"/>
        <end position="139"/>
    </location>
</feature>
<evidence type="ECO:0000256" key="1">
    <source>
        <dbReference type="SAM" id="Phobius"/>
    </source>
</evidence>
<keyword evidence="1" id="KW-0472">Membrane</keyword>
<feature type="domain" description="DUF7347" evidence="2">
    <location>
        <begin position="10"/>
        <end position="74"/>
    </location>
</feature>
<dbReference type="Proteomes" id="UP000321408">
    <property type="component" value="Chromosome"/>
</dbReference>
<dbReference type="AlphaFoldDB" id="A0A5B9DCI4"/>
<dbReference type="InterPro" id="IPR055771">
    <property type="entry name" value="DUF7347"/>
</dbReference>
<reference evidence="3 4" key="2">
    <citation type="journal article" date="2024" name="Int. J. Syst. Evol. Microbiol.">
        <title>Promethearchaeum syntrophicum gen. nov., sp. nov., an anaerobic, obligately syntrophic archaeon, the first isolate of the lineage 'Asgard' archaea, and proposal of the new archaeal phylum Promethearchaeota phyl. nov. and kingdom Promethearchaeati regn. nov.</title>
        <authorList>
            <person name="Imachi H."/>
            <person name="Nobu M.K."/>
            <person name="Kato S."/>
            <person name="Takaki Y."/>
            <person name="Miyazaki M."/>
            <person name="Miyata M."/>
            <person name="Ogawara M."/>
            <person name="Saito Y."/>
            <person name="Sakai S."/>
            <person name="Tahara Y.O."/>
            <person name="Takano Y."/>
            <person name="Tasumi E."/>
            <person name="Uematsu K."/>
            <person name="Yoshimura T."/>
            <person name="Itoh T."/>
            <person name="Ohkuma M."/>
            <person name="Takai K."/>
        </authorList>
    </citation>
    <scope>NUCLEOTIDE SEQUENCE [LARGE SCALE GENOMIC DNA]</scope>
    <source>
        <strain evidence="3 4">MK-D1</strain>
    </source>
</reference>
<dbReference type="InterPro" id="IPR036388">
    <property type="entry name" value="WH-like_DNA-bd_sf"/>
</dbReference>
<dbReference type="KEGG" id="psyt:DSAG12_02555"/>
<organism evidence="3 4">
    <name type="scientific">Promethearchaeum syntrophicum</name>
    <dbReference type="NCBI Taxonomy" id="2594042"/>
    <lineage>
        <taxon>Archaea</taxon>
        <taxon>Promethearchaeati</taxon>
        <taxon>Promethearchaeota</taxon>
        <taxon>Promethearchaeia</taxon>
        <taxon>Promethearchaeales</taxon>
        <taxon>Promethearchaeaceae</taxon>
        <taxon>Promethearchaeum</taxon>
    </lineage>
</organism>
<dbReference type="RefSeq" id="WP_147663658.1">
    <property type="nucleotide sequence ID" value="NZ_CP042905.2"/>
</dbReference>
<dbReference type="GeneID" id="41330539"/>
<proteinExistence type="predicted"/>
<dbReference type="Gene3D" id="1.10.10.10">
    <property type="entry name" value="Winged helix-like DNA-binding domain superfamily/Winged helix DNA-binding domain"/>
    <property type="match status" value="1"/>
</dbReference>
<dbReference type="InterPro" id="IPR036390">
    <property type="entry name" value="WH_DNA-bd_sf"/>
</dbReference>
<protein>
    <submittedName>
        <fullName evidence="3">Winged helix-turn-helix domain-containing protein</fullName>
    </submittedName>
</protein>
<feature type="transmembrane region" description="Helical" evidence="1">
    <location>
        <begin position="145"/>
        <end position="167"/>
    </location>
</feature>
<dbReference type="Pfam" id="PF24038">
    <property type="entry name" value="DUF7347"/>
    <property type="match status" value="1"/>
</dbReference>
<accession>A0A5B9DCI4</accession>
<evidence type="ECO:0000313" key="4">
    <source>
        <dbReference type="Proteomes" id="UP000321408"/>
    </source>
</evidence>
<evidence type="ECO:0000313" key="3">
    <source>
        <dbReference type="EMBL" id="QEE16725.1"/>
    </source>
</evidence>
<keyword evidence="4" id="KW-1185">Reference proteome</keyword>
<evidence type="ECO:0000259" key="2">
    <source>
        <dbReference type="Pfam" id="PF24038"/>
    </source>
</evidence>
<reference evidence="3 4" key="1">
    <citation type="journal article" date="2020" name="Nature">
        <title>Isolation of an archaeon at the prokaryote-eukaryote interface.</title>
        <authorList>
            <person name="Imachi H."/>
            <person name="Nobu M.K."/>
            <person name="Nakahara N."/>
            <person name="Morono Y."/>
            <person name="Ogawara M."/>
            <person name="Takaki Y."/>
            <person name="Takano Y."/>
            <person name="Uematsu K."/>
            <person name="Ikuta T."/>
            <person name="Ito M."/>
            <person name="Matsui Y."/>
            <person name="Miyazaki M."/>
            <person name="Murata K."/>
            <person name="Saito Y."/>
            <person name="Sakai S."/>
            <person name="Song C."/>
            <person name="Tasumi E."/>
            <person name="Yamanaka Y."/>
            <person name="Yamaguchi T."/>
            <person name="Kamagata Y."/>
            <person name="Tamaki H."/>
            <person name="Takai K."/>
        </authorList>
    </citation>
    <scope>NUCLEOTIDE SEQUENCE [LARGE SCALE GENOMIC DNA]</scope>
    <source>
        <strain evidence="3 4">MK-D1</strain>
    </source>
</reference>
<sequence length="186" mass="21623">MSIPSEDVLLQAVNHKIRRKILQIVNDNKGRSYTTLLETFDISNGKLNYHLKLLKGFIQKDVNGYYQITPLGIRTLKILEDFMQEISEEERPLIKEAYLSQKENDKSFIELQYVSGYRFKIVLLIGLYAIMMIVGIQYIPENPSFYIPFLIALSVIIVPGIVFLFRVQKKSAIFARKVDRLLDDME</sequence>
<name>A0A5B9DCI4_9ARCH</name>
<keyword evidence="1" id="KW-0812">Transmembrane</keyword>
<keyword evidence="1" id="KW-1133">Transmembrane helix</keyword>
<dbReference type="SUPFAM" id="SSF46785">
    <property type="entry name" value="Winged helix' DNA-binding domain"/>
    <property type="match status" value="1"/>
</dbReference>